<protein>
    <submittedName>
        <fullName evidence="2">Uncharacterized protein</fullName>
    </submittedName>
</protein>
<evidence type="ECO:0000313" key="2">
    <source>
        <dbReference type="EMBL" id="MDY0416120.1"/>
    </source>
</evidence>
<sequence length="213" mass="23769">MENVTALLLTNYYIKTEGEKPVYLYQPMTGVIDVERAVPVYLRAEAVSKPKQIWYTGLSRTEKYPLLEVLDEKKVVPDRLELEMSLGEHSAGYPWLALALASDAVVYAQGDQFVAASDQKKFSVTAVSSRLTHQPDYPAEKMYTPPWSSAGISGMMLFFAVILTMCSFSGNEGKDISGWFLVILFVIFTGLMTAAGIFITWLHGDKAYQHMGM</sequence>
<evidence type="ECO:0000313" key="3">
    <source>
        <dbReference type="Proteomes" id="UP001270266"/>
    </source>
</evidence>
<dbReference type="Proteomes" id="UP001270266">
    <property type="component" value="Unassembled WGS sequence"/>
</dbReference>
<comment type="caution">
    <text evidence="2">The sequence shown here is derived from an EMBL/GenBank/DDBJ whole genome shotgun (WGS) entry which is preliminary data.</text>
</comment>
<accession>A0ABU5CWM7</accession>
<evidence type="ECO:0000256" key="1">
    <source>
        <dbReference type="SAM" id="Phobius"/>
    </source>
</evidence>
<proteinExistence type="predicted"/>
<keyword evidence="1" id="KW-0472">Membrane</keyword>
<keyword evidence="1" id="KW-1133">Transmembrane helix</keyword>
<reference evidence="2 3" key="1">
    <citation type="submission" date="2023-02" db="EMBL/GenBank/DDBJ databases">
        <title>The draft genomes of Enterobacter strains.</title>
        <authorList>
            <person name="He Y."/>
            <person name="Feng Y."/>
            <person name="Zong Z."/>
        </authorList>
    </citation>
    <scope>NUCLEOTIDE SEQUENCE [LARGE SCALE GENOMIC DNA]</scope>
    <source>
        <strain evidence="2 3">170198</strain>
    </source>
</reference>
<feature type="transmembrane region" description="Helical" evidence="1">
    <location>
        <begin position="150"/>
        <end position="170"/>
    </location>
</feature>
<dbReference type="RefSeq" id="WP_320385303.1">
    <property type="nucleotide sequence ID" value="NZ_JARDVI010000001.1"/>
</dbReference>
<gene>
    <name evidence="2" type="ORF">PYW49_00335</name>
</gene>
<name>A0ABU5CWM7_9ENTR</name>
<feature type="transmembrane region" description="Helical" evidence="1">
    <location>
        <begin position="176"/>
        <end position="202"/>
    </location>
</feature>
<keyword evidence="3" id="KW-1185">Reference proteome</keyword>
<dbReference type="EMBL" id="JARDVI010000001">
    <property type="protein sequence ID" value="MDY0416120.1"/>
    <property type="molecule type" value="Genomic_DNA"/>
</dbReference>
<organism evidence="2 3">
    <name type="scientific">Enterobacter chinensis</name>
    <dbReference type="NCBI Taxonomy" id="3030997"/>
    <lineage>
        <taxon>Bacteria</taxon>
        <taxon>Pseudomonadati</taxon>
        <taxon>Pseudomonadota</taxon>
        <taxon>Gammaproteobacteria</taxon>
        <taxon>Enterobacterales</taxon>
        <taxon>Enterobacteriaceae</taxon>
        <taxon>Enterobacter</taxon>
    </lineage>
</organism>
<keyword evidence="1" id="KW-0812">Transmembrane</keyword>